<dbReference type="Pfam" id="PF06243">
    <property type="entry name" value="PaaB"/>
    <property type="match status" value="1"/>
</dbReference>
<evidence type="ECO:0000313" key="1">
    <source>
        <dbReference type="EMBL" id="SHE55999.1"/>
    </source>
</evidence>
<reference evidence="2" key="1">
    <citation type="submission" date="2016-11" db="EMBL/GenBank/DDBJ databases">
        <authorList>
            <person name="Varghese N."/>
            <person name="Submissions S."/>
        </authorList>
    </citation>
    <scope>NUCLEOTIDE SEQUENCE [LARGE SCALE GENOMIC DNA]</scope>
    <source>
        <strain evidence="2">DSM 19514</strain>
    </source>
</reference>
<dbReference type="AlphaFoldDB" id="A0A1M4UH13"/>
<sequence>MREIYLTTAVNMSGKDQDKVAMSELFEVFVRSSNGLEHRHVGSLHAYDAEMALHHARDVYVRRSEGVSIWVVPSRCITASDPDRASSLFEPMSDKDFRYPTYYHLPERVKNL</sequence>
<dbReference type="Gene3D" id="3.10.20.520">
    <property type="entry name" value="Phenylacetic acid degradation B"/>
    <property type="match status" value="1"/>
</dbReference>
<dbReference type="InterPro" id="IPR009359">
    <property type="entry name" value="PaaB"/>
</dbReference>
<evidence type="ECO:0000313" key="2">
    <source>
        <dbReference type="Proteomes" id="UP000184295"/>
    </source>
</evidence>
<dbReference type="InterPro" id="IPR038693">
    <property type="entry name" value="PaaB_sf"/>
</dbReference>
<dbReference type="NCBIfam" id="TIGR02157">
    <property type="entry name" value="PA_CoA_Oxy2"/>
    <property type="match status" value="1"/>
</dbReference>
<keyword evidence="2" id="KW-1185">Reference proteome</keyword>
<protein>
    <submittedName>
        <fullName evidence="1">Ring-1,2-phenylacetyl-CoA epoxidase subunit PaaB</fullName>
    </submittedName>
</protein>
<dbReference type="Proteomes" id="UP000184295">
    <property type="component" value="Unassembled WGS sequence"/>
</dbReference>
<accession>A0A1M4UH13</accession>
<gene>
    <name evidence="1" type="ORF">SAMN02745225_00972</name>
</gene>
<name>A0A1M4UH13_9ACTN</name>
<proteinExistence type="predicted"/>
<dbReference type="STRING" id="1121881.SAMN02745225_00972"/>
<organism evidence="1 2">
    <name type="scientific">Ferrithrix thermotolerans DSM 19514</name>
    <dbReference type="NCBI Taxonomy" id="1121881"/>
    <lineage>
        <taxon>Bacteria</taxon>
        <taxon>Bacillati</taxon>
        <taxon>Actinomycetota</taxon>
        <taxon>Acidimicrobiia</taxon>
        <taxon>Acidimicrobiales</taxon>
        <taxon>Acidimicrobiaceae</taxon>
        <taxon>Ferrithrix</taxon>
    </lineage>
</organism>
<dbReference type="EMBL" id="FQUL01000010">
    <property type="protein sequence ID" value="SHE55999.1"/>
    <property type="molecule type" value="Genomic_DNA"/>
</dbReference>